<feature type="domain" description="Radical SAM core" evidence="6">
    <location>
        <begin position="309"/>
        <end position="529"/>
    </location>
</feature>
<dbReference type="InterPro" id="IPR034466">
    <property type="entry name" value="Methyltransferase_Class_B"/>
</dbReference>
<dbReference type="EMBL" id="CACRUU010000085">
    <property type="protein sequence ID" value="VYU54388.1"/>
    <property type="molecule type" value="Genomic_DNA"/>
</dbReference>
<comment type="cofactor">
    <cofactor evidence="1">
        <name>[4Fe-4S] cluster</name>
        <dbReference type="ChEBI" id="CHEBI:49883"/>
    </cofactor>
</comment>
<keyword evidence="5" id="KW-0411">Iron-sulfur</keyword>
<dbReference type="PROSITE" id="PS51918">
    <property type="entry name" value="RADICAL_SAM"/>
    <property type="match status" value="1"/>
</dbReference>
<dbReference type="GO" id="GO:0016740">
    <property type="term" value="F:transferase activity"/>
    <property type="evidence" value="ECO:0007669"/>
    <property type="project" value="UniProtKB-KW"/>
</dbReference>
<dbReference type="CDD" id="cd01335">
    <property type="entry name" value="Radical_SAM"/>
    <property type="match status" value="1"/>
</dbReference>
<evidence type="ECO:0000256" key="2">
    <source>
        <dbReference type="ARBA" id="ARBA00022691"/>
    </source>
</evidence>
<name>A0A6N3FQ82_MEDGN</name>
<dbReference type="InterPro" id="IPR007197">
    <property type="entry name" value="rSAM"/>
</dbReference>
<sequence length="678" mass="80226">MELCLFFMPQCMPYDPYPALPYLTGYLRKRNVDVQQFDANHGFYEYLLEKKNLIEMSKLVKQDFAELKRKKTLNNEEKKKYNNYLKIQNFSGTIIENVEKAVEIMKSTNEFYKPERYYWATNTISAALYLYSSYFYPEKISVADYKFVRETQTIDDIVMLVEEGKKSLFNDYLEYVLIPYLKEERPSIIGFSMFDVSQFYISLLLVRLIKKHLEYTPKIVFGGILMSFLQNKILRSKTLFDYVDGVLVYEGEKPLYKYVEYVRGKENIQNVPNLIYKLDGEIIQNVIQEFDINDTDLPDYRGINMDHYFSPEKIISVISSKGCHWAKCTFCTQHLISGRGVYVEKDLDKLTEEIIRLKKMYGTSYFWFNDTSIEASRLEKIANQLIKNSCDIIWRCESRLDSKLSNQIIEKIAKSGCKKIGFGMESGSNKILKNIHKGISYKEACRIIKKCYECGIAVQLYFIIGFPGEKLEDVKETLNFITENRKYIATFGFSEMILEEESEYQIYPDKYGIEKLECVNQLNREYYYESKGIGQEKAHQLVNRLIHYYSQEIGEKPFWGDEVESHHLFYLNHYQDPKLNAAKIIKKKAFISDGSYIVLRSKIKVEEIWDERLKSMRETIFLIDNSKYKIYEVNIKMLNFLKKIEHKIMLTKLQKEFVDFESRELLKMLFENDLLDIV</sequence>
<gene>
    <name evidence="7" type="primary">miaB_2</name>
    <name evidence="7" type="ORF">RGLFYP36_01961</name>
</gene>
<dbReference type="InterPro" id="IPR006638">
    <property type="entry name" value="Elp3/MiaA/NifB-like_rSAM"/>
</dbReference>
<proteinExistence type="predicted"/>
<dbReference type="Gene3D" id="3.40.50.280">
    <property type="entry name" value="Cobalamin-binding domain"/>
    <property type="match status" value="1"/>
</dbReference>
<dbReference type="AlphaFoldDB" id="A0A6N3FQ82"/>
<dbReference type="InterPro" id="IPR051198">
    <property type="entry name" value="BchE-like"/>
</dbReference>
<dbReference type="InterPro" id="IPR058240">
    <property type="entry name" value="rSAM_sf"/>
</dbReference>
<dbReference type="GO" id="GO:0046872">
    <property type="term" value="F:metal ion binding"/>
    <property type="evidence" value="ECO:0007669"/>
    <property type="project" value="UniProtKB-KW"/>
</dbReference>
<dbReference type="GO" id="GO:0051539">
    <property type="term" value="F:4 iron, 4 sulfur cluster binding"/>
    <property type="evidence" value="ECO:0007669"/>
    <property type="project" value="UniProtKB-KW"/>
</dbReference>
<evidence type="ECO:0000259" key="6">
    <source>
        <dbReference type="PROSITE" id="PS51918"/>
    </source>
</evidence>
<organism evidence="7">
    <name type="scientific">Mediterraneibacter gnavus</name>
    <name type="common">Ruminococcus gnavus</name>
    <dbReference type="NCBI Taxonomy" id="33038"/>
    <lineage>
        <taxon>Bacteria</taxon>
        <taxon>Bacillati</taxon>
        <taxon>Bacillota</taxon>
        <taxon>Clostridia</taxon>
        <taxon>Lachnospirales</taxon>
        <taxon>Lachnospiraceae</taxon>
        <taxon>Mediterraneibacter</taxon>
    </lineage>
</organism>
<evidence type="ECO:0000256" key="4">
    <source>
        <dbReference type="ARBA" id="ARBA00023004"/>
    </source>
</evidence>
<dbReference type="SFLD" id="SFLDS00029">
    <property type="entry name" value="Radical_SAM"/>
    <property type="match status" value="1"/>
</dbReference>
<reference evidence="7" key="1">
    <citation type="submission" date="2019-11" db="EMBL/GenBank/DDBJ databases">
        <authorList>
            <person name="Feng L."/>
        </authorList>
    </citation>
    <scope>NUCLEOTIDE SEQUENCE</scope>
    <source>
        <strain evidence="7">RgnavusLFYP36</strain>
    </source>
</reference>
<dbReference type="Gene3D" id="3.80.30.20">
    <property type="entry name" value="tm_1862 like domain"/>
    <property type="match status" value="1"/>
</dbReference>
<dbReference type="SFLD" id="SFLDG01082">
    <property type="entry name" value="B12-binding_domain_containing"/>
    <property type="match status" value="1"/>
</dbReference>
<dbReference type="PANTHER" id="PTHR43409">
    <property type="entry name" value="ANAEROBIC MAGNESIUM-PROTOPORPHYRIN IX MONOMETHYL ESTER CYCLASE-RELATED"/>
    <property type="match status" value="1"/>
</dbReference>
<protein>
    <submittedName>
        <fullName evidence="7">(Dimethylallyl)adenosine tRNA methylthiotransferase MiaB</fullName>
        <ecNumber evidence="7">2.-.-.-</ecNumber>
    </submittedName>
</protein>
<dbReference type="Pfam" id="PF04055">
    <property type="entry name" value="Radical_SAM"/>
    <property type="match status" value="1"/>
</dbReference>
<dbReference type="SFLD" id="SFLDG01123">
    <property type="entry name" value="methyltransferase_(Class_B)"/>
    <property type="match status" value="1"/>
</dbReference>
<keyword evidence="7" id="KW-0808">Transferase</keyword>
<dbReference type="EC" id="2.-.-.-" evidence="7"/>
<evidence type="ECO:0000313" key="7">
    <source>
        <dbReference type="EMBL" id="VYU54388.1"/>
    </source>
</evidence>
<accession>A0A6N3FQ82</accession>
<keyword evidence="2" id="KW-0949">S-adenosyl-L-methionine</keyword>
<evidence type="ECO:0000256" key="3">
    <source>
        <dbReference type="ARBA" id="ARBA00022723"/>
    </source>
</evidence>
<dbReference type="RefSeq" id="WP_156734548.1">
    <property type="nucleotide sequence ID" value="NZ_CACRUU010000085.1"/>
</dbReference>
<dbReference type="SUPFAM" id="SSF102114">
    <property type="entry name" value="Radical SAM enzymes"/>
    <property type="match status" value="1"/>
</dbReference>
<keyword evidence="3" id="KW-0479">Metal-binding</keyword>
<keyword evidence="4" id="KW-0408">Iron</keyword>
<evidence type="ECO:0000256" key="1">
    <source>
        <dbReference type="ARBA" id="ARBA00001966"/>
    </source>
</evidence>
<evidence type="ECO:0000256" key="5">
    <source>
        <dbReference type="ARBA" id="ARBA00023014"/>
    </source>
</evidence>
<dbReference type="InterPro" id="IPR023404">
    <property type="entry name" value="rSAM_horseshoe"/>
</dbReference>
<dbReference type="SMART" id="SM00729">
    <property type="entry name" value="Elp3"/>
    <property type="match status" value="1"/>
</dbReference>